<dbReference type="InterPro" id="IPR036942">
    <property type="entry name" value="Beta-barrel_TonB_sf"/>
</dbReference>
<sequence length="592" mass="67350">MRKHVWLLVLFTISFVNAQEETTNKAKDTIIKTEVVKVVTSYVPKITDAFKIKQKPTITHSKDTEKKKLDYQIISVPVASTFIPKSGAMKKIDLGKRERLYDNYVSAGFGMQIAPFLEGFYRRNLSHDSELGVYANFILSLDPVQNTQLSSTFYNMDVDISYKQVERLYTWEAGLNLERNKYSWYGLPTNIDFRESVISSIDPSQTFGFYNIYGNVAFDDSLINTIDGSAYFFSDAFSSSEVNIDANANFIFPLDRIHRDMNDLSLTLSTYYLAGKFAFSYEAPTEIKYSFFNLGLHPTYKFAVRDLAVKLGAKAYLGLDLENSLTNLLVYPDVEISYPIVKDFVDIYIGASGDLENNSFRKFTEENPFVSPSLNITQTNTKYSAFGGLRGKLGQQFSYNVKGSYADIEDYALHTLNYSKSDGNRGTGNNGFFLYGYEYGNSFRVLYDDTKLISVFGEVAFEGIKDLIVGGNVTFNKFTLENELQPWNIPQIKGELFGSYKVDKWYAGANIFFVGERKGVQYAGTDVAPFDVINLDSYIDINLNGGYHFHDDFSVFLNLKNIMNTNYQRYTNYNVQGFQAMAGLTWKFDSMF</sequence>
<dbReference type="Proteomes" id="UP001497602">
    <property type="component" value="Unassembled WGS sequence"/>
</dbReference>
<evidence type="ECO:0000256" key="3">
    <source>
        <dbReference type="ARBA" id="ARBA00023237"/>
    </source>
</evidence>
<evidence type="ECO:0000313" key="5">
    <source>
        <dbReference type="EMBL" id="CAL2104834.1"/>
    </source>
</evidence>
<evidence type="ECO:0000256" key="2">
    <source>
        <dbReference type="ARBA" id="ARBA00023136"/>
    </source>
</evidence>
<evidence type="ECO:0000313" key="6">
    <source>
        <dbReference type="Proteomes" id="UP001497602"/>
    </source>
</evidence>
<feature type="chain" id="PRO_5046413110" description="TonB-dependent receptor" evidence="4">
    <location>
        <begin position="19"/>
        <end position="592"/>
    </location>
</feature>
<dbReference type="EMBL" id="CAXJRC010000001">
    <property type="protein sequence ID" value="CAL2104834.1"/>
    <property type="molecule type" value="Genomic_DNA"/>
</dbReference>
<feature type="signal peptide" evidence="4">
    <location>
        <begin position="1"/>
        <end position="18"/>
    </location>
</feature>
<evidence type="ECO:0000256" key="4">
    <source>
        <dbReference type="SAM" id="SignalP"/>
    </source>
</evidence>
<dbReference type="Gene3D" id="2.40.170.20">
    <property type="entry name" value="TonB-dependent receptor, beta-barrel domain"/>
    <property type="match status" value="1"/>
</dbReference>
<keyword evidence="4" id="KW-0732">Signal</keyword>
<keyword evidence="2" id="KW-0472">Membrane</keyword>
<accession>A0ABM9PGV1</accession>
<keyword evidence="3" id="KW-0998">Cell outer membrane</keyword>
<dbReference type="RefSeq" id="WP_348736518.1">
    <property type="nucleotide sequence ID" value="NZ_CAXJRC010000001.1"/>
</dbReference>
<protein>
    <recommendedName>
        <fullName evidence="7">TonB-dependent receptor</fullName>
    </recommendedName>
</protein>
<gene>
    <name evidence="5" type="ORF">T190115A13A_100122</name>
</gene>
<evidence type="ECO:0000256" key="1">
    <source>
        <dbReference type="ARBA" id="ARBA00004442"/>
    </source>
</evidence>
<proteinExistence type="predicted"/>
<keyword evidence="6" id="KW-1185">Reference proteome</keyword>
<name>A0ABM9PGV1_9FLAO</name>
<evidence type="ECO:0008006" key="7">
    <source>
        <dbReference type="Google" id="ProtNLM"/>
    </source>
</evidence>
<dbReference type="SUPFAM" id="SSF56935">
    <property type="entry name" value="Porins"/>
    <property type="match status" value="1"/>
</dbReference>
<reference evidence="5 6" key="1">
    <citation type="submission" date="2024-05" db="EMBL/GenBank/DDBJ databases">
        <authorList>
            <person name="Duchaud E."/>
        </authorList>
    </citation>
    <scope>NUCLEOTIDE SEQUENCE [LARGE SCALE GENOMIC DNA]</scope>
    <source>
        <strain evidence="5">Ena-SAMPLE-TAB-13-05-2024-13:56:06:370-140305</strain>
    </source>
</reference>
<organism evidence="5 6">
    <name type="scientific">Tenacibaculum vairaonense</name>
    <dbReference type="NCBI Taxonomy" id="3137860"/>
    <lineage>
        <taxon>Bacteria</taxon>
        <taxon>Pseudomonadati</taxon>
        <taxon>Bacteroidota</taxon>
        <taxon>Flavobacteriia</taxon>
        <taxon>Flavobacteriales</taxon>
        <taxon>Flavobacteriaceae</taxon>
        <taxon>Tenacibaculum</taxon>
    </lineage>
</organism>
<comment type="subcellular location">
    <subcellularLocation>
        <location evidence="1">Cell outer membrane</location>
    </subcellularLocation>
</comment>
<comment type="caution">
    <text evidence="5">The sequence shown here is derived from an EMBL/GenBank/DDBJ whole genome shotgun (WGS) entry which is preliminary data.</text>
</comment>